<reference evidence="7" key="1">
    <citation type="submission" date="2018-06" db="EMBL/GenBank/DDBJ databases">
        <authorList>
            <person name="Zhirakovskaya E."/>
        </authorList>
    </citation>
    <scope>NUCLEOTIDE SEQUENCE</scope>
</reference>
<feature type="transmembrane region" description="Helical" evidence="6">
    <location>
        <begin position="243"/>
        <end position="264"/>
    </location>
</feature>
<dbReference type="GO" id="GO:0016020">
    <property type="term" value="C:membrane"/>
    <property type="evidence" value="ECO:0007669"/>
    <property type="project" value="UniProtKB-SubCell"/>
</dbReference>
<dbReference type="EMBL" id="UOFR01000034">
    <property type="protein sequence ID" value="VAW95923.1"/>
    <property type="molecule type" value="Genomic_DNA"/>
</dbReference>
<evidence type="ECO:0000256" key="1">
    <source>
        <dbReference type="ARBA" id="ARBA00004141"/>
    </source>
</evidence>
<dbReference type="GO" id="GO:0055085">
    <property type="term" value="P:transmembrane transport"/>
    <property type="evidence" value="ECO:0007669"/>
    <property type="project" value="TreeGrafter"/>
</dbReference>
<evidence type="ECO:0000313" key="7">
    <source>
        <dbReference type="EMBL" id="VAW95923.1"/>
    </source>
</evidence>
<evidence type="ECO:0000256" key="4">
    <source>
        <dbReference type="ARBA" id="ARBA00022989"/>
    </source>
</evidence>
<feature type="transmembrane region" description="Helical" evidence="6">
    <location>
        <begin position="270"/>
        <end position="292"/>
    </location>
</feature>
<accession>A0A3B1A766</accession>
<feature type="transmembrane region" description="Helical" evidence="6">
    <location>
        <begin position="304"/>
        <end position="337"/>
    </location>
</feature>
<dbReference type="InterPro" id="IPR002549">
    <property type="entry name" value="AI-2E-like"/>
</dbReference>
<evidence type="ECO:0000256" key="5">
    <source>
        <dbReference type="ARBA" id="ARBA00023136"/>
    </source>
</evidence>
<proteinExistence type="inferred from homology"/>
<evidence type="ECO:0000256" key="3">
    <source>
        <dbReference type="ARBA" id="ARBA00022692"/>
    </source>
</evidence>
<dbReference type="Pfam" id="PF01594">
    <property type="entry name" value="AI-2E_transport"/>
    <property type="match status" value="1"/>
</dbReference>
<feature type="transmembrane region" description="Helical" evidence="6">
    <location>
        <begin position="7"/>
        <end position="40"/>
    </location>
</feature>
<evidence type="ECO:0000256" key="2">
    <source>
        <dbReference type="ARBA" id="ARBA00009773"/>
    </source>
</evidence>
<gene>
    <name evidence="7" type="ORF">MNBD_GAMMA21-1589</name>
</gene>
<comment type="similarity">
    <text evidence="2">Belongs to the autoinducer-2 exporter (AI-2E) (TC 2.A.86) family.</text>
</comment>
<sequence length="349" mass="37914">MTDSNRWYWLILIVISGLLVYLLAPVLTPFVIAAILAYIGDPLVDKLERYKLPRIAAVAIVFTVLTLLAVAALVILIPLIEKQIMTLGQKGPVYIDVIQQQFIPWLNTRLGLSLIIDAEHLQQTLSANWQQAGGLAGKIVASLTHSGFVVLEVMANLVLIPVVAFYLMRDWDGLVERVRELLPRKTEPVISELAKETNEVLSSFLRGQLLVMLSLSLIYSVGLGIVGLDIALLVGLIAGLVSFVPYLGFIVGIVIASVAALMQFGDTTHLFYVGIVFVIGQALEGMVLTPYLVGDRIGLHPVAVIFAVLAGGQLFGFLGILLALPVAAIIAVILRYLHEQYKSSSMYSG</sequence>
<dbReference type="PANTHER" id="PTHR21716:SF64">
    <property type="entry name" value="AI-2 TRANSPORT PROTEIN TQSA"/>
    <property type="match status" value="1"/>
</dbReference>
<organism evidence="7">
    <name type="scientific">hydrothermal vent metagenome</name>
    <dbReference type="NCBI Taxonomy" id="652676"/>
    <lineage>
        <taxon>unclassified sequences</taxon>
        <taxon>metagenomes</taxon>
        <taxon>ecological metagenomes</taxon>
    </lineage>
</organism>
<comment type="subcellular location">
    <subcellularLocation>
        <location evidence="1">Membrane</location>
        <topology evidence="1">Multi-pass membrane protein</topology>
    </subcellularLocation>
</comment>
<name>A0A3B1A766_9ZZZZ</name>
<evidence type="ECO:0000256" key="6">
    <source>
        <dbReference type="SAM" id="Phobius"/>
    </source>
</evidence>
<keyword evidence="3 6" id="KW-0812">Transmembrane</keyword>
<dbReference type="PANTHER" id="PTHR21716">
    <property type="entry name" value="TRANSMEMBRANE PROTEIN"/>
    <property type="match status" value="1"/>
</dbReference>
<dbReference type="AlphaFoldDB" id="A0A3B1A766"/>
<protein>
    <submittedName>
        <fullName evidence="7">Permease often clustered with de novo purine synthesis</fullName>
    </submittedName>
</protein>
<feature type="transmembrane region" description="Helical" evidence="6">
    <location>
        <begin position="55"/>
        <end position="80"/>
    </location>
</feature>
<keyword evidence="5 6" id="KW-0472">Membrane</keyword>
<feature type="transmembrane region" description="Helical" evidence="6">
    <location>
        <begin position="209"/>
        <end position="236"/>
    </location>
</feature>
<feature type="transmembrane region" description="Helical" evidence="6">
    <location>
        <begin position="148"/>
        <end position="168"/>
    </location>
</feature>
<keyword evidence="4 6" id="KW-1133">Transmembrane helix</keyword>